<reference evidence="1" key="1">
    <citation type="submission" date="2020-07" db="EMBL/GenBank/DDBJ databases">
        <title>Draft Genome Sequence of a Deep-Sea Yeast, Naganishia (Cryptococcus) liquefaciens strain N6.</title>
        <authorList>
            <person name="Han Y.W."/>
            <person name="Kajitani R."/>
            <person name="Morimoto H."/>
            <person name="Parhat M."/>
            <person name="Tsubouchi H."/>
            <person name="Bakenova O."/>
            <person name="Ogata M."/>
            <person name="Argunhan B."/>
            <person name="Aoki R."/>
            <person name="Kajiwara S."/>
            <person name="Itoh T."/>
            <person name="Iwasaki H."/>
        </authorList>
    </citation>
    <scope>NUCLEOTIDE SEQUENCE</scope>
    <source>
        <strain evidence="1">N6</strain>
    </source>
</reference>
<dbReference type="EMBL" id="BLZA01000017">
    <property type="protein sequence ID" value="GHJ86338.1"/>
    <property type="molecule type" value="Genomic_DNA"/>
</dbReference>
<evidence type="ECO:0000313" key="2">
    <source>
        <dbReference type="Proteomes" id="UP000620104"/>
    </source>
</evidence>
<gene>
    <name evidence="1" type="ORF">NliqN6_2740</name>
</gene>
<accession>A0A8H3TSJ1</accession>
<comment type="caution">
    <text evidence="1">The sequence shown here is derived from an EMBL/GenBank/DDBJ whole genome shotgun (WGS) entry which is preliminary data.</text>
</comment>
<dbReference type="OrthoDB" id="10389541at2759"/>
<protein>
    <submittedName>
        <fullName evidence="1">Uncharacterized protein</fullName>
    </submittedName>
</protein>
<organism evidence="1 2">
    <name type="scientific">Naganishia liquefaciens</name>
    <dbReference type="NCBI Taxonomy" id="104408"/>
    <lineage>
        <taxon>Eukaryota</taxon>
        <taxon>Fungi</taxon>
        <taxon>Dikarya</taxon>
        <taxon>Basidiomycota</taxon>
        <taxon>Agaricomycotina</taxon>
        <taxon>Tremellomycetes</taxon>
        <taxon>Filobasidiales</taxon>
        <taxon>Filobasidiaceae</taxon>
        <taxon>Naganishia</taxon>
    </lineage>
</organism>
<proteinExistence type="predicted"/>
<name>A0A8H3TSJ1_9TREE</name>
<dbReference type="AlphaFoldDB" id="A0A8H3TSJ1"/>
<keyword evidence="2" id="KW-1185">Reference proteome</keyword>
<evidence type="ECO:0000313" key="1">
    <source>
        <dbReference type="EMBL" id="GHJ86338.1"/>
    </source>
</evidence>
<sequence>MLEHFQPVLPALTTILTHIDAQRSLQDALQARTTDGQLTDAHEASLRVYDDKIAKQALLVRRSLLDQATTAYTPSAIPGAQYSIDEISEMERVLEEKMQQRRNLLGQFAQLALPVSRGLGGQP</sequence>
<dbReference type="Proteomes" id="UP000620104">
    <property type="component" value="Unassembled WGS sequence"/>
</dbReference>